<sequence length="102" mass="10447">MSSSCCAGKCGCGSGCKCGSSCGGCKMYPDTISGENTTTETLILGVTPNNTSIMGCVAVGVKPEVQRRPARMEDASAVHAHVSHATANEEDDQSPMAMGILF</sequence>
<proteinExistence type="inferred from homology"/>
<evidence type="ECO:0000313" key="5">
    <source>
        <dbReference type="EMBL" id="KAJ0188920.1"/>
    </source>
</evidence>
<keyword evidence="2 4" id="KW-0479">Metal-binding</keyword>
<comment type="similarity">
    <text evidence="1 4">Belongs to the metallothionein superfamily. Type 15 family.</text>
</comment>
<dbReference type="PANTHER" id="PTHR33543">
    <property type="entry name" value="METALLOTHIONEIN-LIKE PROTEIN 2A"/>
    <property type="match status" value="1"/>
</dbReference>
<keyword evidence="3 4" id="KW-0480">Metal-thiolate cluster</keyword>
<dbReference type="AlphaFoldDB" id="A0A9R1WTX2"/>
<organism evidence="5 6">
    <name type="scientific">Lactuca sativa</name>
    <name type="common">Garden lettuce</name>
    <dbReference type="NCBI Taxonomy" id="4236"/>
    <lineage>
        <taxon>Eukaryota</taxon>
        <taxon>Viridiplantae</taxon>
        <taxon>Streptophyta</taxon>
        <taxon>Embryophyta</taxon>
        <taxon>Tracheophyta</taxon>
        <taxon>Spermatophyta</taxon>
        <taxon>Magnoliopsida</taxon>
        <taxon>eudicotyledons</taxon>
        <taxon>Gunneridae</taxon>
        <taxon>Pentapetalae</taxon>
        <taxon>asterids</taxon>
        <taxon>campanulids</taxon>
        <taxon>Asterales</taxon>
        <taxon>Asteraceae</taxon>
        <taxon>Cichorioideae</taxon>
        <taxon>Cichorieae</taxon>
        <taxon>Lactucinae</taxon>
        <taxon>Lactuca</taxon>
    </lineage>
</organism>
<evidence type="ECO:0000256" key="2">
    <source>
        <dbReference type="ARBA" id="ARBA00022723"/>
    </source>
</evidence>
<dbReference type="PANTHER" id="PTHR33543:SF33">
    <property type="entry name" value="METALLOTHIONEIN-LIKE PROTEIN 2B"/>
    <property type="match status" value="1"/>
</dbReference>
<name>A0A9R1WTX2_LACSA</name>
<dbReference type="Proteomes" id="UP000235145">
    <property type="component" value="Unassembled WGS sequence"/>
</dbReference>
<keyword evidence="6" id="KW-1185">Reference proteome</keyword>
<dbReference type="InterPro" id="IPR000347">
    <property type="entry name" value="Metalthion_15p"/>
</dbReference>
<dbReference type="Pfam" id="PF01439">
    <property type="entry name" value="Metallothio_2"/>
    <property type="match status" value="1"/>
</dbReference>
<evidence type="ECO:0000256" key="1">
    <source>
        <dbReference type="ARBA" id="ARBA00005802"/>
    </source>
</evidence>
<evidence type="ECO:0000256" key="3">
    <source>
        <dbReference type="ARBA" id="ARBA00022851"/>
    </source>
</evidence>
<evidence type="ECO:0000313" key="6">
    <source>
        <dbReference type="Proteomes" id="UP000235145"/>
    </source>
</evidence>
<reference evidence="5 6" key="1">
    <citation type="journal article" date="2017" name="Nat. Commun.">
        <title>Genome assembly with in vitro proximity ligation data and whole-genome triplication in lettuce.</title>
        <authorList>
            <person name="Reyes-Chin-Wo S."/>
            <person name="Wang Z."/>
            <person name="Yang X."/>
            <person name="Kozik A."/>
            <person name="Arikit S."/>
            <person name="Song C."/>
            <person name="Xia L."/>
            <person name="Froenicke L."/>
            <person name="Lavelle D.O."/>
            <person name="Truco M.J."/>
            <person name="Xia R."/>
            <person name="Zhu S."/>
            <person name="Xu C."/>
            <person name="Xu H."/>
            <person name="Xu X."/>
            <person name="Cox K."/>
            <person name="Korf I."/>
            <person name="Meyers B.C."/>
            <person name="Michelmore R.W."/>
        </authorList>
    </citation>
    <scope>NUCLEOTIDE SEQUENCE [LARGE SCALE GENOMIC DNA]</scope>
    <source>
        <strain evidence="6">cv. Salinas</strain>
        <tissue evidence="5">Seedlings</tissue>
    </source>
</reference>
<comment type="caution">
    <text evidence="5">The sequence shown here is derived from an EMBL/GenBank/DDBJ whole genome shotgun (WGS) entry which is preliminary data.</text>
</comment>
<dbReference type="GO" id="GO:0046872">
    <property type="term" value="F:metal ion binding"/>
    <property type="evidence" value="ECO:0007669"/>
    <property type="project" value="UniProtKB-UniRule"/>
</dbReference>
<comment type="function">
    <text evidence="4">Metallothioneins have a high content of cysteine residues that bind various heavy metals.</text>
</comment>
<gene>
    <name evidence="5" type="ORF">LSAT_V11C900502040</name>
</gene>
<protein>
    <recommendedName>
        <fullName evidence="4">Metallothionein-like protein</fullName>
    </recommendedName>
</protein>
<dbReference type="EMBL" id="NBSK02000009">
    <property type="protein sequence ID" value="KAJ0188920.1"/>
    <property type="molecule type" value="Genomic_DNA"/>
</dbReference>
<evidence type="ECO:0000256" key="4">
    <source>
        <dbReference type="RuleBase" id="RU369052"/>
    </source>
</evidence>
<accession>A0A9R1WTX2</accession>